<dbReference type="Gene3D" id="3.40.50.1000">
    <property type="entry name" value="HAD superfamily/HAD-like"/>
    <property type="match status" value="1"/>
</dbReference>
<reference evidence="4" key="1">
    <citation type="submission" date="2016-10" db="EMBL/GenBank/DDBJ databases">
        <authorList>
            <person name="Varghese N."/>
            <person name="Submissions S."/>
        </authorList>
    </citation>
    <scope>NUCLEOTIDE SEQUENCE [LARGE SCALE GENOMIC DNA]</scope>
    <source>
        <strain evidence="4">OV426</strain>
    </source>
</reference>
<proteinExistence type="predicted"/>
<evidence type="ECO:0000313" key="3">
    <source>
        <dbReference type="EMBL" id="SFO14755.1"/>
    </source>
</evidence>
<keyword evidence="4" id="KW-1185">Reference proteome</keyword>
<dbReference type="PANTHER" id="PTHR10000:SF53">
    <property type="entry name" value="5-AMINO-6-(5-PHOSPHO-D-RIBITYLAMINO)URACIL PHOSPHATASE YBJI-RELATED"/>
    <property type="match status" value="1"/>
</dbReference>
<dbReference type="CDD" id="cd07518">
    <property type="entry name" value="HAD_YbiV-Like"/>
    <property type="match status" value="1"/>
</dbReference>
<dbReference type="AlphaFoldDB" id="A0A1I5ETA7"/>
<dbReference type="Proteomes" id="UP000198968">
    <property type="component" value="Unassembled WGS sequence"/>
</dbReference>
<dbReference type="NCBIfam" id="TIGR01484">
    <property type="entry name" value="HAD-SF-IIB"/>
    <property type="match status" value="1"/>
</dbReference>
<gene>
    <name evidence="3" type="ORF">SAMN05428971_3103</name>
</gene>
<dbReference type="Pfam" id="PF08282">
    <property type="entry name" value="Hydrolase_3"/>
    <property type="match status" value="1"/>
</dbReference>
<dbReference type="SFLD" id="SFLDS00003">
    <property type="entry name" value="Haloacid_Dehalogenase"/>
    <property type="match status" value="1"/>
</dbReference>
<keyword evidence="2" id="KW-0378">Hydrolase</keyword>
<dbReference type="GO" id="GO:0016791">
    <property type="term" value="F:phosphatase activity"/>
    <property type="evidence" value="ECO:0007669"/>
    <property type="project" value="UniProtKB-ARBA"/>
</dbReference>
<dbReference type="GO" id="GO:0005829">
    <property type="term" value="C:cytosol"/>
    <property type="evidence" value="ECO:0007669"/>
    <property type="project" value="TreeGrafter"/>
</dbReference>
<dbReference type="Gene3D" id="3.30.1240.10">
    <property type="match status" value="1"/>
</dbReference>
<dbReference type="InterPro" id="IPR036412">
    <property type="entry name" value="HAD-like_sf"/>
</dbReference>
<accession>A0A1I5ETA7</accession>
<dbReference type="InterPro" id="IPR000150">
    <property type="entry name" value="Cof"/>
</dbReference>
<dbReference type="PROSITE" id="PS01229">
    <property type="entry name" value="COF_2"/>
    <property type="match status" value="1"/>
</dbReference>
<organism evidence="3 4">
    <name type="scientific">Candidatus Pantoea varia</name>
    <dbReference type="NCBI Taxonomy" id="1881036"/>
    <lineage>
        <taxon>Bacteria</taxon>
        <taxon>Pseudomonadati</taxon>
        <taxon>Pseudomonadota</taxon>
        <taxon>Gammaproteobacteria</taxon>
        <taxon>Enterobacterales</taxon>
        <taxon>Erwiniaceae</taxon>
        <taxon>Pantoea</taxon>
    </lineage>
</organism>
<dbReference type="GO" id="GO:0000287">
    <property type="term" value="F:magnesium ion binding"/>
    <property type="evidence" value="ECO:0007669"/>
    <property type="project" value="TreeGrafter"/>
</dbReference>
<dbReference type="InterPro" id="IPR006379">
    <property type="entry name" value="HAD-SF_hydro_IIB"/>
</dbReference>
<sequence length="292" mass="32712">MNQINQPKGQNGERIGAGEMAVKMIAVDMDGTFLDDNKQYNVQRFSRQYALLKQKGIRFVVASGNQYYQLQRYFPDIKDEIAFVAENGAWVSDCNEEIFCGELAQEKVHKILDILAHEPDIAVVVCGRKGAYMHSSASDEMMAQLANHYHRLEKRDDLYAIDDTIFKFSLKLEHEGVDALLQRLHARLGELEHIMHPVSSGFGFIDLIIPGCHKAHGIALLQEKWGISDCEVLAIGDSANDIEMLRQACFSFSMANAADAVAAVARYQTQSNNDEGALNVIARVLAREFPFE</sequence>
<evidence type="ECO:0008006" key="5">
    <source>
        <dbReference type="Google" id="ProtNLM"/>
    </source>
</evidence>
<dbReference type="SUPFAM" id="SSF56784">
    <property type="entry name" value="HAD-like"/>
    <property type="match status" value="1"/>
</dbReference>
<evidence type="ECO:0000256" key="1">
    <source>
        <dbReference type="ARBA" id="ARBA00022723"/>
    </source>
</evidence>
<name>A0A1I5ETA7_9GAMM</name>
<dbReference type="InterPro" id="IPR023214">
    <property type="entry name" value="HAD_sf"/>
</dbReference>
<dbReference type="EMBL" id="FOVG01000003">
    <property type="protein sequence ID" value="SFO14755.1"/>
    <property type="molecule type" value="Genomic_DNA"/>
</dbReference>
<keyword evidence="1" id="KW-0479">Metal-binding</keyword>
<protein>
    <recommendedName>
        <fullName evidence="5">Sugar-phosphatase</fullName>
    </recommendedName>
</protein>
<dbReference type="PANTHER" id="PTHR10000">
    <property type="entry name" value="PHOSPHOSERINE PHOSPHATASE"/>
    <property type="match status" value="1"/>
</dbReference>
<dbReference type="NCBIfam" id="TIGR00099">
    <property type="entry name" value="Cof-subfamily"/>
    <property type="match status" value="1"/>
</dbReference>
<dbReference type="SFLD" id="SFLDG01140">
    <property type="entry name" value="C2.B:_Phosphomannomutase_and_P"/>
    <property type="match status" value="1"/>
</dbReference>
<evidence type="ECO:0000256" key="2">
    <source>
        <dbReference type="ARBA" id="ARBA00022801"/>
    </source>
</evidence>
<dbReference type="SFLD" id="SFLDG01144">
    <property type="entry name" value="C2.B.4:_PGP_Like"/>
    <property type="match status" value="1"/>
</dbReference>
<evidence type="ECO:0000313" key="4">
    <source>
        <dbReference type="Proteomes" id="UP000198968"/>
    </source>
</evidence>